<evidence type="ECO:0000256" key="6">
    <source>
        <dbReference type="ARBA" id="ARBA00023136"/>
    </source>
</evidence>
<dbReference type="PANTHER" id="PTHR47234:SF2">
    <property type="entry name" value="TONB-DEPENDENT RECEPTOR"/>
    <property type="match status" value="1"/>
</dbReference>
<evidence type="ECO:0000313" key="14">
    <source>
        <dbReference type="Proteomes" id="UP000197050"/>
    </source>
</evidence>
<dbReference type="Gene3D" id="2.40.170.20">
    <property type="entry name" value="TonB-dependent receptor, beta-barrel domain"/>
    <property type="match status" value="1"/>
</dbReference>
<keyword evidence="2 8" id="KW-0813">Transport</keyword>
<keyword evidence="10" id="KW-0732">Signal</keyword>
<keyword evidence="13" id="KW-0675">Receptor</keyword>
<evidence type="ECO:0000256" key="9">
    <source>
        <dbReference type="RuleBase" id="RU003357"/>
    </source>
</evidence>
<evidence type="ECO:0000259" key="11">
    <source>
        <dbReference type="Pfam" id="PF00593"/>
    </source>
</evidence>
<evidence type="ECO:0000256" key="1">
    <source>
        <dbReference type="ARBA" id="ARBA00004571"/>
    </source>
</evidence>
<evidence type="ECO:0000256" key="2">
    <source>
        <dbReference type="ARBA" id="ARBA00022448"/>
    </source>
</evidence>
<dbReference type="InterPro" id="IPR039426">
    <property type="entry name" value="TonB-dep_rcpt-like"/>
</dbReference>
<dbReference type="Gene3D" id="2.170.130.10">
    <property type="entry name" value="TonB-dependent receptor, plug domain"/>
    <property type="match status" value="1"/>
</dbReference>
<name>A0A1Z3UAR0_BREVE</name>
<dbReference type="SUPFAM" id="SSF56935">
    <property type="entry name" value="Porins"/>
    <property type="match status" value="1"/>
</dbReference>
<sequence length="908" mass="97233">MRSLALSRFARSLTSCASLVALMACAGTAGAAVAQEADQKPTEAAASVDDIVVTASRIDRAGFQAPTPTIRLTAEDLSVGARPNIAAALNDMPQFKATSSPQTTGTNTGAGNAPVDLRGLGISRTLVLIDGRRVSSENDLNSVPTVLVKSIDVVTGGASAAWGSGAVAGVVNIGIDRTFSGGKLGAEYGISSFDDAEQKRFEGAWGTGFAGDRGHFVIGGEYLDNAGVVPKVSRPAIGRWAQVSDAPGRFVTMPNVGFANAAYGGLIMSGVNAGKVFNPDGTLRPFNYGTVYGTNTVGGEGPSNDDLSPLVTPQQRYVALASVTYDLSDAIRLTADVRHSRMWNDYVWFGDHNRGNLTIKSDNAFLSTAIKQQMAAAGQTTFTMGRFNSDLSYSRIDFERVTTQATLALDGRFGDKWRWGAYYSHGEYENNIDTPGFLLATPYSQAVDSVIDPVTNKAVCRVTLTNANSGCVPINLFGMGAPSQAAIDYVTGTPQLRATTKLDVGGISLRGEPFSLPAGDVSIAVGVEARKEQTDQRVGDLDAAKAFQTFNFSAMSGEFSVKEAFAEVLIPVVRDVPVFNNLEFNAAARISDYDTTGSIWSWKVGATNEFFSGFRGRVTQSRDIRSPNLSELYTTTTTGWNTINDPFKSQSVYALNNGGGNANLTPETADTLTLGFIYSPPSIPNLNLSIDYYDIKIDNVIGTISPQDLVNRCFKGNAALCAFVDRDANGNLVRTRSTYVNLAEYHTDGVDAELSYSSPADLWMPGAKGRVRLRVVGTWVNSLTTNDGVVEVDYMKSQGYAFGLGVPDFRLNANLGWQGDVFGASVRARYISQGLYNRTVNISNNDIPAYIYVDLGLTAELDHYGAKGVELYANATNLFDKAPPNGSLYSPYYDVIGHYVTVGARYRF</sequence>
<dbReference type="InterPro" id="IPR036942">
    <property type="entry name" value="Beta-barrel_TonB_sf"/>
</dbReference>
<evidence type="ECO:0000259" key="12">
    <source>
        <dbReference type="Pfam" id="PF07715"/>
    </source>
</evidence>
<evidence type="ECO:0000256" key="10">
    <source>
        <dbReference type="SAM" id="SignalP"/>
    </source>
</evidence>
<dbReference type="Proteomes" id="UP000197050">
    <property type="component" value="Chromosome"/>
</dbReference>
<gene>
    <name evidence="13" type="ORF">CEP68_12580</name>
</gene>
<protein>
    <submittedName>
        <fullName evidence="13">TonB-dependent receptor</fullName>
    </submittedName>
</protein>
<comment type="similarity">
    <text evidence="8 9">Belongs to the TonB-dependent receptor family.</text>
</comment>
<evidence type="ECO:0000256" key="4">
    <source>
        <dbReference type="ARBA" id="ARBA00022692"/>
    </source>
</evidence>
<evidence type="ECO:0000256" key="8">
    <source>
        <dbReference type="PROSITE-ProRule" id="PRU01360"/>
    </source>
</evidence>
<dbReference type="Pfam" id="PF00593">
    <property type="entry name" value="TonB_dep_Rec_b-barrel"/>
    <property type="match status" value="1"/>
</dbReference>
<feature type="chain" id="PRO_5012644883" evidence="10">
    <location>
        <begin position="32"/>
        <end position="908"/>
    </location>
</feature>
<reference evidence="14" key="1">
    <citation type="submission" date="2017-06" db="EMBL/GenBank/DDBJ databases">
        <title>FDA dAtabase for Regulatory Grade micrObial Sequences (FDA-ARGOS): Supporting development and validation of Infectious Disease Dx tests.</title>
        <authorList>
            <person name="Minogue T."/>
            <person name="Wolcott M."/>
            <person name="Wasieloski L."/>
            <person name="Aguilar W."/>
            <person name="Moore D."/>
            <person name="Tallon L."/>
            <person name="Sadzewicz L."/>
            <person name="Sengamalay N."/>
            <person name="Ott S."/>
            <person name="Godinez A."/>
            <person name="Nagaraj S."/>
            <person name="Nadendla S."/>
            <person name="Geyer C."/>
            <person name="Sichtig H."/>
        </authorList>
    </citation>
    <scope>NUCLEOTIDE SEQUENCE [LARGE SCALE GENOMIC DNA]</scope>
    <source>
        <strain evidence="14">FDAARGOS_289</strain>
    </source>
</reference>
<dbReference type="AlphaFoldDB" id="A0A1Z3UAR0"/>
<dbReference type="InterPro" id="IPR037066">
    <property type="entry name" value="Plug_dom_sf"/>
</dbReference>
<feature type="signal peptide" evidence="10">
    <location>
        <begin position="1"/>
        <end position="31"/>
    </location>
</feature>
<keyword evidence="3 8" id="KW-1134">Transmembrane beta strand</keyword>
<dbReference type="InterPro" id="IPR012910">
    <property type="entry name" value="Plug_dom"/>
</dbReference>
<dbReference type="Pfam" id="PF07715">
    <property type="entry name" value="Plug"/>
    <property type="match status" value="1"/>
</dbReference>
<dbReference type="InterPro" id="IPR000531">
    <property type="entry name" value="Beta-barrel_TonB"/>
</dbReference>
<keyword evidence="5 9" id="KW-0798">TonB box</keyword>
<evidence type="ECO:0000256" key="7">
    <source>
        <dbReference type="ARBA" id="ARBA00023237"/>
    </source>
</evidence>
<comment type="subcellular location">
    <subcellularLocation>
        <location evidence="1 8">Cell outer membrane</location>
        <topology evidence="1 8">Multi-pass membrane protein</topology>
    </subcellularLocation>
</comment>
<evidence type="ECO:0000256" key="5">
    <source>
        <dbReference type="ARBA" id="ARBA00023077"/>
    </source>
</evidence>
<dbReference type="PANTHER" id="PTHR47234">
    <property type="match status" value="1"/>
</dbReference>
<organism evidence="13 14">
    <name type="scientific">Brevundimonas vesicularis</name>
    <name type="common">Pseudomonas vesicularis</name>
    <dbReference type="NCBI Taxonomy" id="41276"/>
    <lineage>
        <taxon>Bacteria</taxon>
        <taxon>Pseudomonadati</taxon>
        <taxon>Pseudomonadota</taxon>
        <taxon>Alphaproteobacteria</taxon>
        <taxon>Caulobacterales</taxon>
        <taxon>Caulobacteraceae</taxon>
        <taxon>Brevundimonas</taxon>
    </lineage>
</organism>
<feature type="domain" description="TonB-dependent receptor-like beta-barrel" evidence="11">
    <location>
        <begin position="365"/>
        <end position="878"/>
    </location>
</feature>
<dbReference type="PROSITE" id="PS51257">
    <property type="entry name" value="PROKAR_LIPOPROTEIN"/>
    <property type="match status" value="1"/>
</dbReference>
<proteinExistence type="inferred from homology"/>
<keyword evidence="4 8" id="KW-0812">Transmembrane</keyword>
<evidence type="ECO:0000313" key="13">
    <source>
        <dbReference type="EMBL" id="ASE40270.1"/>
    </source>
</evidence>
<dbReference type="KEGG" id="bvc:CEP68_12580"/>
<keyword evidence="7 8" id="KW-0998">Cell outer membrane</keyword>
<dbReference type="GO" id="GO:0009279">
    <property type="term" value="C:cell outer membrane"/>
    <property type="evidence" value="ECO:0007669"/>
    <property type="project" value="UniProtKB-SubCell"/>
</dbReference>
<evidence type="ECO:0000256" key="3">
    <source>
        <dbReference type="ARBA" id="ARBA00022452"/>
    </source>
</evidence>
<dbReference type="PROSITE" id="PS52016">
    <property type="entry name" value="TONB_DEPENDENT_REC_3"/>
    <property type="match status" value="1"/>
</dbReference>
<feature type="domain" description="TonB-dependent receptor plug" evidence="12">
    <location>
        <begin position="65"/>
        <end position="170"/>
    </location>
</feature>
<accession>A0A1Z3UAR0</accession>
<dbReference type="EMBL" id="CP022048">
    <property type="protein sequence ID" value="ASE40270.1"/>
    <property type="molecule type" value="Genomic_DNA"/>
</dbReference>
<keyword evidence="6 8" id="KW-0472">Membrane</keyword>